<reference evidence="1 2" key="1">
    <citation type="journal article" date="2020" name="Microb. Genom.">
        <title>Genetic diversity of clinical and environmental Mucorales isolates obtained from an investigation of mucormycosis cases among solid organ transplant recipients.</title>
        <authorList>
            <person name="Nguyen M.H."/>
            <person name="Kaul D."/>
            <person name="Muto C."/>
            <person name="Cheng S.J."/>
            <person name="Richter R.A."/>
            <person name="Bruno V.M."/>
            <person name="Liu G."/>
            <person name="Beyhan S."/>
            <person name="Sundermann A.J."/>
            <person name="Mounaud S."/>
            <person name="Pasculle A.W."/>
            <person name="Nierman W.C."/>
            <person name="Driscoll E."/>
            <person name="Cumbie R."/>
            <person name="Clancy C.J."/>
            <person name="Dupont C.L."/>
        </authorList>
    </citation>
    <scope>NUCLEOTIDE SEQUENCE [LARGE SCALE GENOMIC DNA]</scope>
    <source>
        <strain evidence="1 2">GL24</strain>
    </source>
</reference>
<dbReference type="AlphaFoldDB" id="A0A9P6XNR9"/>
<name>A0A9P6XNR9_9FUNG</name>
<proteinExistence type="predicted"/>
<sequence>MLAPVLPSLAERVALELFGAQAPFTWAEAAGLPQRAAPFKHLMQRVEPQMLEDLFEPPAAPVVVPGGEPLAETISIDDFARVRPSCCA</sequence>
<protein>
    <submittedName>
        <fullName evidence="1">Uncharacterized protein</fullName>
    </submittedName>
</protein>
<evidence type="ECO:0000313" key="2">
    <source>
        <dbReference type="Proteomes" id="UP000740926"/>
    </source>
</evidence>
<keyword evidence="2" id="KW-1185">Reference proteome</keyword>
<dbReference type="Proteomes" id="UP000740926">
    <property type="component" value="Unassembled WGS sequence"/>
</dbReference>
<accession>A0A9P6XNR9</accession>
<organism evidence="1 2">
    <name type="scientific">Rhizopus delemar</name>
    <dbReference type="NCBI Taxonomy" id="936053"/>
    <lineage>
        <taxon>Eukaryota</taxon>
        <taxon>Fungi</taxon>
        <taxon>Fungi incertae sedis</taxon>
        <taxon>Mucoromycota</taxon>
        <taxon>Mucoromycotina</taxon>
        <taxon>Mucoromycetes</taxon>
        <taxon>Mucorales</taxon>
        <taxon>Mucorineae</taxon>
        <taxon>Rhizopodaceae</taxon>
        <taxon>Rhizopus</taxon>
    </lineage>
</organism>
<comment type="caution">
    <text evidence="1">The sequence shown here is derived from an EMBL/GenBank/DDBJ whole genome shotgun (WGS) entry which is preliminary data.</text>
</comment>
<dbReference type="EMBL" id="JAANIU010015708">
    <property type="protein sequence ID" value="KAG1529279.1"/>
    <property type="molecule type" value="Genomic_DNA"/>
</dbReference>
<gene>
    <name evidence="1" type="ORF">G6F50_018105</name>
</gene>
<evidence type="ECO:0000313" key="1">
    <source>
        <dbReference type="EMBL" id="KAG1529279.1"/>
    </source>
</evidence>